<organism evidence="1 2">
    <name type="scientific">Xenorhabdus bovienii str. kraussei Becker Underwood</name>
    <dbReference type="NCBI Taxonomy" id="1398204"/>
    <lineage>
        <taxon>Bacteria</taxon>
        <taxon>Pseudomonadati</taxon>
        <taxon>Pseudomonadota</taxon>
        <taxon>Gammaproteobacteria</taxon>
        <taxon>Enterobacterales</taxon>
        <taxon>Morganellaceae</taxon>
        <taxon>Xenorhabdus</taxon>
    </lineage>
</organism>
<dbReference type="AlphaFoldDB" id="A0A077PW76"/>
<accession>A0A077PW76</accession>
<sequence length="45" mass="5094">MRVQVFVTMASRAEIISFLDEITLHTKSFLFIFFASKNVTAGVNI</sequence>
<protein>
    <submittedName>
        <fullName evidence="1">Uncharacterized protein</fullName>
    </submittedName>
</protein>
<comment type="caution">
    <text evidence="1">The sequence shown here is derived from an EMBL/GenBank/DDBJ whole genome shotgun (WGS) entry which is preliminary data.</text>
</comment>
<gene>
    <name evidence="1" type="ORF">XBKB1_2380020</name>
</gene>
<evidence type="ECO:0000313" key="1">
    <source>
        <dbReference type="EMBL" id="CDH24104.1"/>
    </source>
</evidence>
<reference evidence="1" key="1">
    <citation type="submission" date="2013-07" db="EMBL/GenBank/DDBJ databases">
        <title>Sub-species coevolution in mutualistic symbiosis.</title>
        <authorList>
            <person name="Murfin K."/>
            <person name="Klassen J."/>
            <person name="Lee M."/>
            <person name="Forst S."/>
            <person name="Stock P."/>
            <person name="Goodrich-Blair H."/>
        </authorList>
    </citation>
    <scope>NUCLEOTIDE SEQUENCE [LARGE SCALE GENOMIC DNA]</scope>
    <source>
        <strain evidence="1">Kraussei Becker Underwood</strain>
    </source>
</reference>
<dbReference type="HOGENOM" id="CLU_3207109_0_0_6"/>
<proteinExistence type="predicted"/>
<evidence type="ECO:0000313" key="2">
    <source>
        <dbReference type="Proteomes" id="UP000028493"/>
    </source>
</evidence>
<name>A0A077PW76_XENBV</name>
<dbReference type="EMBL" id="CBSZ010000155">
    <property type="protein sequence ID" value="CDH24104.1"/>
    <property type="molecule type" value="Genomic_DNA"/>
</dbReference>
<dbReference type="Proteomes" id="UP000028493">
    <property type="component" value="Unassembled WGS sequence"/>
</dbReference>